<dbReference type="Pfam" id="PF16925">
    <property type="entry name" value="TetR_C_13"/>
    <property type="match status" value="1"/>
</dbReference>
<keyword evidence="2 4" id="KW-0238">DNA-binding</keyword>
<evidence type="ECO:0000313" key="7">
    <source>
        <dbReference type="Proteomes" id="UP000247932"/>
    </source>
</evidence>
<evidence type="ECO:0000256" key="4">
    <source>
        <dbReference type="PROSITE-ProRule" id="PRU00335"/>
    </source>
</evidence>
<dbReference type="PROSITE" id="PS50977">
    <property type="entry name" value="HTH_TETR_2"/>
    <property type="match status" value="1"/>
</dbReference>
<name>A0A2V4E9Z6_9GAMM</name>
<evidence type="ECO:0000256" key="2">
    <source>
        <dbReference type="ARBA" id="ARBA00023125"/>
    </source>
</evidence>
<evidence type="ECO:0000259" key="5">
    <source>
        <dbReference type="PROSITE" id="PS50977"/>
    </source>
</evidence>
<dbReference type="GO" id="GO:0003677">
    <property type="term" value="F:DNA binding"/>
    <property type="evidence" value="ECO:0007669"/>
    <property type="project" value="UniProtKB-UniRule"/>
</dbReference>
<dbReference type="PANTHER" id="PTHR47506:SF6">
    <property type="entry name" value="HTH-TYPE TRANSCRIPTIONAL REPRESSOR NEMR"/>
    <property type="match status" value="1"/>
</dbReference>
<dbReference type="InterPro" id="IPR001647">
    <property type="entry name" value="HTH_TetR"/>
</dbReference>
<dbReference type="PANTHER" id="PTHR47506">
    <property type="entry name" value="TRANSCRIPTIONAL REGULATORY PROTEIN"/>
    <property type="match status" value="1"/>
</dbReference>
<evidence type="ECO:0000256" key="3">
    <source>
        <dbReference type="ARBA" id="ARBA00023163"/>
    </source>
</evidence>
<protein>
    <submittedName>
        <fullName evidence="6">TetR family transcriptional regulator</fullName>
    </submittedName>
</protein>
<evidence type="ECO:0000313" key="6">
    <source>
        <dbReference type="EMBL" id="PXZ07911.1"/>
    </source>
</evidence>
<dbReference type="PRINTS" id="PR00455">
    <property type="entry name" value="HTHTETR"/>
</dbReference>
<organism evidence="6 7">
    <name type="scientific">Gilliamella apicola</name>
    <dbReference type="NCBI Taxonomy" id="1196095"/>
    <lineage>
        <taxon>Bacteria</taxon>
        <taxon>Pseudomonadati</taxon>
        <taxon>Pseudomonadota</taxon>
        <taxon>Gammaproteobacteria</taxon>
        <taxon>Orbales</taxon>
        <taxon>Orbaceae</taxon>
        <taxon>Gilliamella</taxon>
    </lineage>
</organism>
<dbReference type="RefSeq" id="WP_110432906.1">
    <property type="nucleotide sequence ID" value="NZ_QGLR01000008.1"/>
</dbReference>
<dbReference type="Proteomes" id="UP000247932">
    <property type="component" value="Unassembled WGS sequence"/>
</dbReference>
<dbReference type="AlphaFoldDB" id="A0A2V4E9Z6"/>
<accession>A0A2V4E9Z6</accession>
<sequence>MVEMSKLNTQSIIKKGNNTKAALIRSGVEMMTTYGYISSNIDSILKQVGVPKGSFYYYFKSKEDFGRQIIDNYDSFFAHKLDKHLTNEATDSSLDCIISFYQDAKKGMAKYNFDRGCLIGELIQEESLLPDGYSMILENILKSWQKKVEMCLRKAQEKGEIKENLNCTELANFFWIGWEGAVTRAKLIKKSEPLDIFIKLFLSGLTSSVA</sequence>
<dbReference type="OrthoDB" id="4541465at2"/>
<proteinExistence type="predicted"/>
<reference evidence="6 7" key="1">
    <citation type="submission" date="2018-05" db="EMBL/GenBank/DDBJ databases">
        <title>Reference genomes for bee gut microbiota database.</title>
        <authorList>
            <person name="Ellegaard K.M."/>
        </authorList>
    </citation>
    <scope>NUCLEOTIDE SEQUENCE [LARGE SCALE GENOMIC DNA]</scope>
    <source>
        <strain evidence="6 7">ESL0182</strain>
    </source>
</reference>
<keyword evidence="3" id="KW-0804">Transcription</keyword>
<dbReference type="EMBL" id="QGLR01000008">
    <property type="protein sequence ID" value="PXZ07911.1"/>
    <property type="molecule type" value="Genomic_DNA"/>
</dbReference>
<feature type="DNA-binding region" description="H-T-H motif" evidence="4">
    <location>
        <begin position="40"/>
        <end position="59"/>
    </location>
</feature>
<dbReference type="Pfam" id="PF00440">
    <property type="entry name" value="TetR_N"/>
    <property type="match status" value="1"/>
</dbReference>
<dbReference type="InterPro" id="IPR009057">
    <property type="entry name" value="Homeodomain-like_sf"/>
</dbReference>
<dbReference type="SUPFAM" id="SSF48498">
    <property type="entry name" value="Tetracyclin repressor-like, C-terminal domain"/>
    <property type="match status" value="1"/>
</dbReference>
<keyword evidence="7" id="KW-1185">Reference proteome</keyword>
<feature type="domain" description="HTH tetR-type" evidence="5">
    <location>
        <begin position="17"/>
        <end position="77"/>
    </location>
</feature>
<dbReference type="SUPFAM" id="SSF46689">
    <property type="entry name" value="Homeodomain-like"/>
    <property type="match status" value="1"/>
</dbReference>
<comment type="caution">
    <text evidence="6">The sequence shown here is derived from an EMBL/GenBank/DDBJ whole genome shotgun (WGS) entry which is preliminary data.</text>
</comment>
<dbReference type="InterPro" id="IPR011075">
    <property type="entry name" value="TetR_C"/>
</dbReference>
<keyword evidence="1" id="KW-0805">Transcription regulation</keyword>
<dbReference type="Gene3D" id="1.10.357.10">
    <property type="entry name" value="Tetracycline Repressor, domain 2"/>
    <property type="match status" value="1"/>
</dbReference>
<gene>
    <name evidence="6" type="ORF">DKK70_04435</name>
</gene>
<dbReference type="InterPro" id="IPR036271">
    <property type="entry name" value="Tet_transcr_reg_TetR-rel_C_sf"/>
</dbReference>
<evidence type="ECO:0000256" key="1">
    <source>
        <dbReference type="ARBA" id="ARBA00023015"/>
    </source>
</evidence>